<comment type="caution">
    <text evidence="1">The sequence shown here is derived from an EMBL/GenBank/DDBJ whole genome shotgun (WGS) entry which is preliminary data.</text>
</comment>
<evidence type="ECO:0000313" key="1">
    <source>
        <dbReference type="EMBL" id="KAL2065978.1"/>
    </source>
</evidence>
<evidence type="ECO:0000313" key="2">
    <source>
        <dbReference type="Proteomes" id="UP001595075"/>
    </source>
</evidence>
<organism evidence="1 2">
    <name type="scientific">Oculimacula yallundae</name>
    <dbReference type="NCBI Taxonomy" id="86028"/>
    <lineage>
        <taxon>Eukaryota</taxon>
        <taxon>Fungi</taxon>
        <taxon>Dikarya</taxon>
        <taxon>Ascomycota</taxon>
        <taxon>Pezizomycotina</taxon>
        <taxon>Leotiomycetes</taxon>
        <taxon>Helotiales</taxon>
        <taxon>Ploettnerulaceae</taxon>
        <taxon>Oculimacula</taxon>
    </lineage>
</organism>
<dbReference type="Proteomes" id="UP001595075">
    <property type="component" value="Unassembled WGS sequence"/>
</dbReference>
<protein>
    <submittedName>
        <fullName evidence="1">Uncharacterized protein</fullName>
    </submittedName>
</protein>
<gene>
    <name evidence="1" type="ORF">VTL71DRAFT_2049</name>
</gene>
<sequence>MHCHQDNAVDSCDSRKTQCSNQANMPQPFCLTSKDTSGDENIVLESTHLSVVGLRDGTVGMVSHVAVLSPCNFGRMIGNSAKTPGGLTSSGSTFAICTLTKGWVPVFAHGWDHQVDKTGTFESVGGIAFLSVILCNVAGRNIGTTILLSHVFQTWVEIHRIKNDPISQRTF</sequence>
<accession>A0ABR4C9Z0</accession>
<reference evidence="1 2" key="1">
    <citation type="journal article" date="2024" name="Commun. Biol.">
        <title>Comparative genomic analysis of thermophilic fungi reveals convergent evolutionary adaptations and gene losses.</title>
        <authorList>
            <person name="Steindorff A.S."/>
            <person name="Aguilar-Pontes M.V."/>
            <person name="Robinson A.J."/>
            <person name="Andreopoulos B."/>
            <person name="LaButti K."/>
            <person name="Kuo A."/>
            <person name="Mondo S."/>
            <person name="Riley R."/>
            <person name="Otillar R."/>
            <person name="Haridas S."/>
            <person name="Lipzen A."/>
            <person name="Grimwood J."/>
            <person name="Schmutz J."/>
            <person name="Clum A."/>
            <person name="Reid I.D."/>
            <person name="Moisan M.C."/>
            <person name="Butler G."/>
            <person name="Nguyen T.T.M."/>
            <person name="Dewar K."/>
            <person name="Conant G."/>
            <person name="Drula E."/>
            <person name="Henrissat B."/>
            <person name="Hansel C."/>
            <person name="Singer S."/>
            <person name="Hutchinson M.I."/>
            <person name="de Vries R.P."/>
            <person name="Natvig D.O."/>
            <person name="Powell A.J."/>
            <person name="Tsang A."/>
            <person name="Grigoriev I.V."/>
        </authorList>
    </citation>
    <scope>NUCLEOTIDE SEQUENCE [LARGE SCALE GENOMIC DNA]</scope>
    <source>
        <strain evidence="1 2">CBS 494.80</strain>
    </source>
</reference>
<keyword evidence="2" id="KW-1185">Reference proteome</keyword>
<name>A0ABR4C9Z0_9HELO</name>
<dbReference type="EMBL" id="JAZHXI010000011">
    <property type="protein sequence ID" value="KAL2065978.1"/>
    <property type="molecule type" value="Genomic_DNA"/>
</dbReference>
<proteinExistence type="predicted"/>